<keyword evidence="3" id="KW-1185">Reference proteome</keyword>
<reference evidence="2 3" key="1">
    <citation type="submission" date="2024-07" db="EMBL/GenBank/DDBJ databases">
        <title>Section-level genome sequencing and comparative genomics of Aspergillus sections Usti and Cavernicolus.</title>
        <authorList>
            <consortium name="Lawrence Berkeley National Laboratory"/>
            <person name="Nybo J.L."/>
            <person name="Vesth T.C."/>
            <person name="Theobald S."/>
            <person name="Frisvad J.C."/>
            <person name="Larsen T.O."/>
            <person name="Kjaerboelling I."/>
            <person name="Rothschild-Mancinelli K."/>
            <person name="Lyhne E.K."/>
            <person name="Kogle M.E."/>
            <person name="Barry K."/>
            <person name="Clum A."/>
            <person name="Na H."/>
            <person name="Ledsgaard L."/>
            <person name="Lin J."/>
            <person name="Lipzen A."/>
            <person name="Kuo A."/>
            <person name="Riley R."/>
            <person name="Mondo S."/>
            <person name="Labutti K."/>
            <person name="Haridas S."/>
            <person name="Pangalinan J."/>
            <person name="Salamov A.A."/>
            <person name="Simmons B.A."/>
            <person name="Magnuson J.K."/>
            <person name="Chen J."/>
            <person name="Drula E."/>
            <person name="Henrissat B."/>
            <person name="Wiebenga A."/>
            <person name="Lubbers R.J."/>
            <person name="Gomes A.C."/>
            <person name="Makela M.R."/>
            <person name="Stajich J."/>
            <person name="Grigoriev I.V."/>
            <person name="Mortensen U.H."/>
            <person name="De Vries R.P."/>
            <person name="Baker S.E."/>
            <person name="Andersen M.R."/>
        </authorList>
    </citation>
    <scope>NUCLEOTIDE SEQUENCE [LARGE SCALE GENOMIC DNA]</scope>
    <source>
        <strain evidence="2 3">CBS 209.92</strain>
    </source>
</reference>
<dbReference type="PANTHER" id="PTHR46082:SF11">
    <property type="entry name" value="AAA+ ATPASE DOMAIN-CONTAINING PROTEIN-RELATED"/>
    <property type="match status" value="1"/>
</dbReference>
<dbReference type="InterPro" id="IPR035994">
    <property type="entry name" value="Nucleoside_phosphorylase_sf"/>
</dbReference>
<dbReference type="PANTHER" id="PTHR46082">
    <property type="entry name" value="ATP/GTP-BINDING PROTEIN-RELATED"/>
    <property type="match status" value="1"/>
</dbReference>
<sequence length="545" mass="61350">MPTLDPTLYTVAWIAPLEIEVQAALQILDRIHSGRFPISAGDKYVYHAGEICGHNVIIATFAAGQTYGTNSATSLASHVKHYFRNLRFGLLVGVAAGLPDLDYDPPRDIRLGDVLVALPDGDYPAILPYGLGKQIGANKFKLLRDGHSLPQTEPIVGSAIGKIKAIEQEARIILGYYKEVIQKAPKFSDPGQEKDLFNPSSKALPTPRERRPDDKRTRVWYGLIGSGDKLLKCSEGGDDLRKKYHVIGLEMEAAGVLSEIPVGNIRGDDQSLREQVKDQLCRKSDGTFLWVALVVNELGKCQFEEEVLDAMDDIPTDLPKLYDQMVEQITQLQGRRRDVCLTILSMVVIAYRPLHLSEMCHVMNRRKVQDVENAVAMCGSFLTIRDKYIYLIHQSAKDHLDKVHATTSFLKDPSATHYEMYSQSLQVLSAKLHRNIYRLDNPGVTVSEITASRPNPDPLFDLQYSCIYWLNHFLDVDPECVDMLKSAQIISEFFKEHLLHWLESLGLIGEMRHAILALRKLVHQVVCKVVPILNRTYLNLTKSRL</sequence>
<evidence type="ECO:0000313" key="3">
    <source>
        <dbReference type="Proteomes" id="UP001610563"/>
    </source>
</evidence>
<dbReference type="Proteomes" id="UP001610563">
    <property type="component" value="Unassembled WGS sequence"/>
</dbReference>
<dbReference type="InterPro" id="IPR053137">
    <property type="entry name" value="NLR-like"/>
</dbReference>
<evidence type="ECO:0008006" key="4">
    <source>
        <dbReference type="Google" id="ProtNLM"/>
    </source>
</evidence>
<evidence type="ECO:0000313" key="2">
    <source>
        <dbReference type="EMBL" id="KAL2782472.1"/>
    </source>
</evidence>
<comment type="caution">
    <text evidence="2">The sequence shown here is derived from an EMBL/GenBank/DDBJ whole genome shotgun (WGS) entry which is preliminary data.</text>
</comment>
<evidence type="ECO:0000256" key="1">
    <source>
        <dbReference type="SAM" id="MobiDB-lite"/>
    </source>
</evidence>
<name>A0ABR4FH88_9EURO</name>
<feature type="region of interest" description="Disordered" evidence="1">
    <location>
        <begin position="188"/>
        <end position="215"/>
    </location>
</feature>
<dbReference type="SUPFAM" id="SSF53167">
    <property type="entry name" value="Purine and uridine phosphorylases"/>
    <property type="match status" value="1"/>
</dbReference>
<proteinExistence type="predicted"/>
<dbReference type="Gene3D" id="3.40.50.1580">
    <property type="entry name" value="Nucleoside phosphorylase domain"/>
    <property type="match status" value="1"/>
</dbReference>
<dbReference type="EMBL" id="JBFTWV010000421">
    <property type="protein sequence ID" value="KAL2782472.1"/>
    <property type="molecule type" value="Genomic_DNA"/>
</dbReference>
<gene>
    <name evidence="2" type="ORF">BJX66DRAFT_320651</name>
</gene>
<accession>A0ABR4FH88</accession>
<protein>
    <recommendedName>
        <fullName evidence="4">Nucleoside phosphorylase domain-containing protein</fullName>
    </recommendedName>
</protein>
<organism evidence="2 3">
    <name type="scientific">Aspergillus keveii</name>
    <dbReference type="NCBI Taxonomy" id="714993"/>
    <lineage>
        <taxon>Eukaryota</taxon>
        <taxon>Fungi</taxon>
        <taxon>Dikarya</taxon>
        <taxon>Ascomycota</taxon>
        <taxon>Pezizomycotina</taxon>
        <taxon>Eurotiomycetes</taxon>
        <taxon>Eurotiomycetidae</taxon>
        <taxon>Eurotiales</taxon>
        <taxon>Aspergillaceae</taxon>
        <taxon>Aspergillus</taxon>
        <taxon>Aspergillus subgen. Nidulantes</taxon>
    </lineage>
</organism>